<comment type="similarity">
    <text evidence="3 13 16">Belongs to the phosphoglycerate kinase family.</text>
</comment>
<dbReference type="InterPro" id="IPR015911">
    <property type="entry name" value="Phosphoglycerate_kinase_CS"/>
</dbReference>
<comment type="caution">
    <text evidence="18">The sequence shown here is derived from an EMBL/GenBank/DDBJ whole genome shotgun (WGS) entry which is preliminary data.</text>
</comment>
<dbReference type="PANTHER" id="PTHR11406:SF23">
    <property type="entry name" value="PHOSPHOGLYCERATE KINASE 1, CHLOROPLASTIC-RELATED"/>
    <property type="match status" value="1"/>
</dbReference>
<evidence type="ECO:0000256" key="12">
    <source>
        <dbReference type="ARBA" id="ARBA00023152"/>
    </source>
</evidence>
<dbReference type="GO" id="GO:0043531">
    <property type="term" value="F:ADP binding"/>
    <property type="evidence" value="ECO:0007669"/>
    <property type="project" value="TreeGrafter"/>
</dbReference>
<sequence>MGLLRPPLRAHLPGGRQAAGGRQVRTLTDPAQLAGKRVLVRSDLNVPMDGTTITDTGRITASAPTIRALAEAGAKVIVAAHLGRPQGAPDPVYSLAPVAPELSKAIGRQVTFAWDTVGDDAQAKVAGMDDGDVVLLENLRFDPGETAKKDADRLPFARRLAGLADAFVSDGFGVVHRKQASVVDVAGLLPSFAGGLVAAEVEVSDRLLHDPARPYVVVLGGSKVSDKLGVIASLLERADTLIIGGGMVFTFLAAQGHAVGQSLLEDDQLDTVRGYLSKAQQAGVDIVLPTDIVMAASFDRDAEHWTVPVDALESTPAGASAIGLDIGPETAAHYAELIAGARTVFWNGPMGVFEFPAFAAGTKAVAEALTDVHGGADQGRLTVVGGGDSAAAVRALGFSDDSFGHISTGGGASLEYLEGKELPGLAALEDE</sequence>
<feature type="binding site" evidence="13">
    <location>
        <position position="140"/>
    </location>
    <ligand>
        <name>substrate</name>
    </ligand>
</feature>
<comment type="subcellular location">
    <subcellularLocation>
        <location evidence="13">Cytoplasm</location>
    </subcellularLocation>
</comment>
<dbReference type="GO" id="GO:0004618">
    <property type="term" value="F:phosphoglycerate kinase activity"/>
    <property type="evidence" value="ECO:0007669"/>
    <property type="project" value="UniProtKB-UniRule"/>
</dbReference>
<feature type="binding site" evidence="13 15">
    <location>
        <begin position="386"/>
        <end position="389"/>
    </location>
    <ligand>
        <name>ATP</name>
        <dbReference type="ChEBI" id="CHEBI:30616"/>
    </ligand>
</feature>
<dbReference type="PANTHER" id="PTHR11406">
    <property type="entry name" value="PHOSPHOGLYCERATE KINASE"/>
    <property type="match status" value="1"/>
</dbReference>
<feature type="binding site" evidence="13">
    <location>
        <position position="58"/>
    </location>
    <ligand>
        <name>substrate</name>
    </ligand>
</feature>
<evidence type="ECO:0000256" key="11">
    <source>
        <dbReference type="ARBA" id="ARBA00022840"/>
    </source>
</evidence>
<keyword evidence="11 13" id="KW-0067">ATP-binding</keyword>
<dbReference type="InterPro" id="IPR001576">
    <property type="entry name" value="Phosphoglycerate_kinase"/>
</dbReference>
<comment type="subunit">
    <text evidence="4 13">Monomer.</text>
</comment>
<dbReference type="AlphaFoldDB" id="A0A6N9H5N7"/>
<dbReference type="PROSITE" id="PS00111">
    <property type="entry name" value="PGLYCERATE_KINASE"/>
    <property type="match status" value="1"/>
</dbReference>
<keyword evidence="12 13" id="KW-0324">Glycolysis</keyword>
<evidence type="ECO:0000256" key="9">
    <source>
        <dbReference type="ARBA" id="ARBA00022741"/>
    </source>
</evidence>
<comment type="catalytic activity">
    <reaction evidence="1 13 16">
        <text>(2R)-3-phosphoglycerate + ATP = (2R)-3-phospho-glyceroyl phosphate + ADP</text>
        <dbReference type="Rhea" id="RHEA:14801"/>
        <dbReference type="ChEBI" id="CHEBI:30616"/>
        <dbReference type="ChEBI" id="CHEBI:57604"/>
        <dbReference type="ChEBI" id="CHEBI:58272"/>
        <dbReference type="ChEBI" id="CHEBI:456216"/>
        <dbReference type="EC" id="2.7.2.3"/>
    </reaction>
</comment>
<feature type="binding site" evidence="14">
    <location>
        <position position="177"/>
    </location>
    <ligand>
        <name>(2R)-3-phosphoglycerate</name>
        <dbReference type="ChEBI" id="CHEBI:58272"/>
    </ligand>
</feature>
<feature type="binding site" evidence="13 14">
    <location>
        <begin position="81"/>
        <end position="84"/>
    </location>
    <ligand>
        <name>substrate</name>
    </ligand>
</feature>
<keyword evidence="10 13" id="KW-0418">Kinase</keyword>
<evidence type="ECO:0000256" key="7">
    <source>
        <dbReference type="ARBA" id="ARBA00022490"/>
    </source>
</evidence>
<feature type="binding site" evidence="13 15">
    <location>
        <position position="227"/>
    </location>
    <ligand>
        <name>ATP</name>
        <dbReference type="ChEBI" id="CHEBI:30616"/>
    </ligand>
</feature>
<dbReference type="InterPro" id="IPR015824">
    <property type="entry name" value="Phosphoglycerate_kinase_N"/>
</dbReference>
<evidence type="ECO:0000256" key="1">
    <source>
        <dbReference type="ARBA" id="ARBA00000642"/>
    </source>
</evidence>
<keyword evidence="9 13" id="KW-0547">Nucleotide-binding</keyword>
<dbReference type="FunFam" id="3.40.50.1260:FF:000031">
    <property type="entry name" value="Phosphoglycerate kinase 1"/>
    <property type="match status" value="1"/>
</dbReference>
<evidence type="ECO:0000256" key="5">
    <source>
        <dbReference type="ARBA" id="ARBA00013061"/>
    </source>
</evidence>
<feature type="binding site" evidence="14">
    <location>
        <position position="58"/>
    </location>
    <ligand>
        <name>(2R)-3-phosphoglycerate</name>
        <dbReference type="ChEBI" id="CHEBI:58272"/>
    </ligand>
</feature>
<evidence type="ECO:0000256" key="13">
    <source>
        <dbReference type="HAMAP-Rule" id="MF_00145"/>
    </source>
</evidence>
<evidence type="ECO:0000256" key="4">
    <source>
        <dbReference type="ARBA" id="ARBA00011245"/>
    </source>
</evidence>
<keyword evidence="19" id="KW-1185">Reference proteome</keyword>
<feature type="compositionally biased region" description="Low complexity" evidence="17">
    <location>
        <begin position="14"/>
        <end position="23"/>
    </location>
</feature>
<evidence type="ECO:0000256" key="3">
    <source>
        <dbReference type="ARBA" id="ARBA00008982"/>
    </source>
</evidence>
<name>A0A6N9H5N7_9MICO</name>
<evidence type="ECO:0000256" key="10">
    <source>
        <dbReference type="ARBA" id="ARBA00022777"/>
    </source>
</evidence>
<gene>
    <name evidence="13 18" type="primary">pgk</name>
    <name evidence="18" type="ORF">GSY69_04085</name>
</gene>
<dbReference type="EC" id="2.7.2.3" evidence="5 13"/>
<dbReference type="GO" id="GO:0006096">
    <property type="term" value="P:glycolytic process"/>
    <property type="evidence" value="ECO:0007669"/>
    <property type="project" value="UniProtKB-UniRule"/>
</dbReference>
<evidence type="ECO:0000256" key="14">
    <source>
        <dbReference type="PIRSR" id="PIRSR000724-1"/>
    </source>
</evidence>
<reference evidence="18 19" key="1">
    <citation type="submission" date="2020-01" db="EMBL/GenBank/DDBJ databases">
        <authorList>
            <person name="Deng T."/>
        </authorList>
    </citation>
    <scope>NUCLEOTIDE SEQUENCE [LARGE SCALE GENOMIC DNA]</scope>
    <source>
        <strain evidence="18 19">5221</strain>
    </source>
</reference>
<dbReference type="UniPathway" id="UPA00109">
    <property type="reaction ID" value="UER00185"/>
</dbReference>
<comment type="pathway">
    <text evidence="2 13">Carbohydrate degradation; glycolysis; pyruvate from D-glyceraldehyde 3-phosphate: step 2/5.</text>
</comment>
<evidence type="ECO:0000256" key="2">
    <source>
        <dbReference type="ARBA" id="ARBA00004838"/>
    </source>
</evidence>
<feature type="binding site" evidence="13 14">
    <location>
        <begin position="43"/>
        <end position="45"/>
    </location>
    <ligand>
        <name>substrate</name>
    </ligand>
</feature>
<evidence type="ECO:0000313" key="18">
    <source>
        <dbReference type="EMBL" id="MYM19171.1"/>
    </source>
</evidence>
<dbReference type="FunFam" id="3.40.50.1260:FF:000006">
    <property type="entry name" value="Phosphoglycerate kinase"/>
    <property type="match status" value="1"/>
</dbReference>
<dbReference type="PIRSF" id="PIRSF000724">
    <property type="entry name" value="Pgk"/>
    <property type="match status" value="1"/>
</dbReference>
<evidence type="ECO:0000256" key="15">
    <source>
        <dbReference type="PIRSR" id="PIRSR000724-2"/>
    </source>
</evidence>
<dbReference type="Pfam" id="PF00162">
    <property type="entry name" value="PGK"/>
    <property type="match status" value="1"/>
</dbReference>
<protein>
    <recommendedName>
        <fullName evidence="6 13">Phosphoglycerate kinase</fullName>
        <ecNumber evidence="5 13">2.7.2.3</ecNumber>
    </recommendedName>
</protein>
<dbReference type="HAMAP" id="MF_00145">
    <property type="entry name" value="Phosphoglyc_kinase"/>
    <property type="match status" value="1"/>
</dbReference>
<dbReference type="SUPFAM" id="SSF53748">
    <property type="entry name" value="Phosphoglycerate kinase"/>
    <property type="match status" value="1"/>
</dbReference>
<dbReference type="EMBL" id="WWEQ01000011">
    <property type="protein sequence ID" value="MYM19171.1"/>
    <property type="molecule type" value="Genomic_DNA"/>
</dbReference>
<feature type="binding site" evidence="13">
    <location>
        <position position="177"/>
    </location>
    <ligand>
        <name>substrate</name>
    </ligand>
</feature>
<dbReference type="InterPro" id="IPR036043">
    <property type="entry name" value="Phosphoglycerate_kinase_sf"/>
</dbReference>
<dbReference type="Gene3D" id="3.40.50.1260">
    <property type="entry name" value="Phosphoglycerate kinase, N-terminal domain"/>
    <property type="match status" value="2"/>
</dbReference>
<keyword evidence="7 13" id="KW-0963">Cytoplasm</keyword>
<feature type="region of interest" description="Disordered" evidence="17">
    <location>
        <begin position="1"/>
        <end position="23"/>
    </location>
</feature>
<feature type="binding site" evidence="14">
    <location>
        <position position="140"/>
    </location>
    <ligand>
        <name>(2R)-3-phosphoglycerate</name>
        <dbReference type="ChEBI" id="CHEBI:58272"/>
    </ligand>
</feature>
<keyword evidence="8 13" id="KW-0808">Transferase</keyword>
<dbReference type="GO" id="GO:0005524">
    <property type="term" value="F:ATP binding"/>
    <property type="evidence" value="ECO:0007669"/>
    <property type="project" value="UniProtKB-KW"/>
</dbReference>
<proteinExistence type="inferred from homology"/>
<dbReference type="GO" id="GO:0006094">
    <property type="term" value="P:gluconeogenesis"/>
    <property type="evidence" value="ECO:0007669"/>
    <property type="project" value="TreeGrafter"/>
</dbReference>
<dbReference type="PRINTS" id="PR00477">
    <property type="entry name" value="PHGLYCKINASE"/>
</dbReference>
<evidence type="ECO:0000256" key="17">
    <source>
        <dbReference type="SAM" id="MobiDB-lite"/>
    </source>
</evidence>
<dbReference type="CDD" id="cd00318">
    <property type="entry name" value="Phosphoglycerate_kinase"/>
    <property type="match status" value="1"/>
</dbReference>
<evidence type="ECO:0000256" key="8">
    <source>
        <dbReference type="ARBA" id="ARBA00022679"/>
    </source>
</evidence>
<feature type="binding site" evidence="13 15">
    <location>
        <position position="354"/>
    </location>
    <ligand>
        <name>ATP</name>
        <dbReference type="ChEBI" id="CHEBI:30616"/>
    </ligand>
</feature>
<feature type="binding site" evidence="13">
    <location>
        <position position="323"/>
    </location>
    <ligand>
        <name>ATP</name>
        <dbReference type="ChEBI" id="CHEBI:30616"/>
    </ligand>
</feature>
<accession>A0A6N9H5N7</accession>
<evidence type="ECO:0000256" key="16">
    <source>
        <dbReference type="RuleBase" id="RU000532"/>
    </source>
</evidence>
<evidence type="ECO:0000256" key="6">
    <source>
        <dbReference type="ARBA" id="ARBA00016471"/>
    </source>
</evidence>
<evidence type="ECO:0000313" key="19">
    <source>
        <dbReference type="Proteomes" id="UP000469215"/>
    </source>
</evidence>
<dbReference type="Proteomes" id="UP000469215">
    <property type="component" value="Unassembled WGS sequence"/>
</dbReference>
<dbReference type="GO" id="GO:0005829">
    <property type="term" value="C:cytosol"/>
    <property type="evidence" value="ECO:0007669"/>
    <property type="project" value="TreeGrafter"/>
</dbReference>
<organism evidence="18 19">
    <name type="scientific">Brevibacterium rongguiense</name>
    <dbReference type="NCBI Taxonomy" id="2695267"/>
    <lineage>
        <taxon>Bacteria</taxon>
        <taxon>Bacillati</taxon>
        <taxon>Actinomycetota</taxon>
        <taxon>Actinomycetes</taxon>
        <taxon>Micrococcales</taxon>
        <taxon>Brevibacteriaceae</taxon>
        <taxon>Brevibacterium</taxon>
    </lineage>
</organism>